<dbReference type="AlphaFoldDB" id="E4T6P2"/>
<proteinExistence type="predicted"/>
<evidence type="ECO:0000313" key="1">
    <source>
        <dbReference type="EMBL" id="ADQ80386.1"/>
    </source>
</evidence>
<dbReference type="KEGG" id="ppn:Palpr_2250"/>
<dbReference type="EMBL" id="CP002345">
    <property type="protein sequence ID" value="ADQ80386.1"/>
    <property type="molecule type" value="Genomic_DNA"/>
</dbReference>
<accession>E4T6P2</accession>
<sequence length="198" mass="22923">MNSLQFPLDLTFKITTLSNDFVAQDANGQTVAYVRQKMLKLIEEIHVFNNESRSELNYTIKANKWLDFSASYLFADKYGRDLGRITRKGWASLWKANYDIFDESQIIDLHVSEENPWAKVFDSLLGELPGVNLLTGYLFHPSYAVTRPDGTLVARLRKVTSFFGRRFVIEKLAEFEKGEEERILLGLMMMILLERQRG</sequence>
<dbReference type="OrthoDB" id="703597at2"/>
<dbReference type="eggNOG" id="COG4894">
    <property type="taxonomic scope" value="Bacteria"/>
</dbReference>
<dbReference type="Proteomes" id="UP000008718">
    <property type="component" value="Chromosome"/>
</dbReference>
<name>E4T6P2_PALPW</name>
<gene>
    <name evidence="1" type="ordered locus">Palpr_2250</name>
</gene>
<dbReference type="Pfam" id="PF04525">
    <property type="entry name" value="LOR"/>
    <property type="match status" value="1"/>
</dbReference>
<reference key="1">
    <citation type="submission" date="2010-11" db="EMBL/GenBank/DDBJ databases">
        <title>The complete genome of Paludibacter propionicigenes DSM 17365.</title>
        <authorList>
            <consortium name="US DOE Joint Genome Institute (JGI-PGF)"/>
            <person name="Lucas S."/>
            <person name="Copeland A."/>
            <person name="Lapidus A."/>
            <person name="Bruce D."/>
            <person name="Goodwin L."/>
            <person name="Pitluck S."/>
            <person name="Kyrpides N."/>
            <person name="Mavromatis K."/>
            <person name="Ivanova N."/>
            <person name="Munk A.C."/>
            <person name="Brettin T."/>
            <person name="Detter J.C."/>
            <person name="Han C."/>
            <person name="Tapia R."/>
            <person name="Land M."/>
            <person name="Hauser L."/>
            <person name="Markowitz V."/>
            <person name="Cheng J.-F."/>
            <person name="Hugenholtz P."/>
            <person name="Woyke T."/>
            <person name="Wu D."/>
            <person name="Gronow S."/>
            <person name="Wellnitz S."/>
            <person name="Brambilla E."/>
            <person name="Klenk H.-P."/>
            <person name="Eisen J.A."/>
        </authorList>
    </citation>
    <scope>NUCLEOTIDE SEQUENCE</scope>
    <source>
        <strain>WB4</strain>
    </source>
</reference>
<evidence type="ECO:0000313" key="2">
    <source>
        <dbReference type="Proteomes" id="UP000008718"/>
    </source>
</evidence>
<dbReference type="InterPro" id="IPR007612">
    <property type="entry name" value="LOR"/>
</dbReference>
<dbReference type="HOGENOM" id="CLU_1324760_0_0_10"/>
<organism evidence="1 2">
    <name type="scientific">Paludibacter propionicigenes (strain DSM 17365 / JCM 13257 / WB4)</name>
    <dbReference type="NCBI Taxonomy" id="694427"/>
    <lineage>
        <taxon>Bacteria</taxon>
        <taxon>Pseudomonadati</taxon>
        <taxon>Bacteroidota</taxon>
        <taxon>Bacteroidia</taxon>
        <taxon>Bacteroidales</taxon>
        <taxon>Paludibacteraceae</taxon>
        <taxon>Paludibacter</taxon>
    </lineage>
</organism>
<dbReference type="RefSeq" id="WP_013445755.1">
    <property type="nucleotide sequence ID" value="NC_014734.1"/>
</dbReference>
<dbReference type="STRING" id="694427.Palpr_2250"/>
<keyword evidence="2" id="KW-1185">Reference proteome</keyword>
<reference evidence="1 2" key="2">
    <citation type="journal article" date="2011" name="Stand. Genomic Sci.">
        <title>Complete genome sequence of Paludibacter propionicigenes type strain (WB4).</title>
        <authorList>
            <person name="Gronow S."/>
            <person name="Munk C."/>
            <person name="Lapidus A."/>
            <person name="Nolan M."/>
            <person name="Lucas S."/>
            <person name="Hammon N."/>
            <person name="Deshpande S."/>
            <person name="Cheng J.F."/>
            <person name="Tapia R."/>
            <person name="Han C."/>
            <person name="Goodwin L."/>
            <person name="Pitluck S."/>
            <person name="Liolios K."/>
            <person name="Ivanova N."/>
            <person name="Mavromatis K."/>
            <person name="Mikhailova N."/>
            <person name="Pati A."/>
            <person name="Chen A."/>
            <person name="Palaniappan K."/>
            <person name="Land M."/>
            <person name="Hauser L."/>
            <person name="Chang Y.J."/>
            <person name="Jeffries C.D."/>
            <person name="Brambilla E."/>
            <person name="Rohde M."/>
            <person name="Goker M."/>
            <person name="Detter J.C."/>
            <person name="Woyke T."/>
            <person name="Bristow J."/>
            <person name="Eisen J.A."/>
            <person name="Markowitz V."/>
            <person name="Hugenholtz P."/>
            <person name="Kyrpides N.C."/>
            <person name="Klenk H.P."/>
        </authorList>
    </citation>
    <scope>NUCLEOTIDE SEQUENCE [LARGE SCALE GENOMIC DNA]</scope>
    <source>
        <strain evidence="2">DSM 17365 / JCM 13257 / WB4</strain>
    </source>
</reference>
<protein>
    <submittedName>
        <fullName evidence="1">Uncharacterized protein</fullName>
    </submittedName>
</protein>